<feature type="region of interest" description="Disordered" evidence="1">
    <location>
        <begin position="1"/>
        <end position="20"/>
    </location>
</feature>
<name>A0ABX8SL61_9ACTN</name>
<protein>
    <recommendedName>
        <fullName evidence="4">Helix-turn-helix domain-containing protein</fullName>
    </recommendedName>
</protein>
<proteinExistence type="predicted"/>
<feature type="compositionally biased region" description="Low complexity" evidence="1">
    <location>
        <begin position="1"/>
        <end position="16"/>
    </location>
</feature>
<dbReference type="RefSeq" id="WP_219081909.1">
    <property type="nucleotide sequence ID" value="NZ_CP079216.1"/>
</dbReference>
<evidence type="ECO:0000256" key="1">
    <source>
        <dbReference type="SAM" id="MobiDB-lite"/>
    </source>
</evidence>
<keyword evidence="3" id="KW-1185">Reference proteome</keyword>
<organism evidence="2 3">
    <name type="scientific">Tessaracoccus palaemonis</name>
    <dbReference type="NCBI Taxonomy" id="2829499"/>
    <lineage>
        <taxon>Bacteria</taxon>
        <taxon>Bacillati</taxon>
        <taxon>Actinomycetota</taxon>
        <taxon>Actinomycetes</taxon>
        <taxon>Propionibacteriales</taxon>
        <taxon>Propionibacteriaceae</taxon>
        <taxon>Tessaracoccus</taxon>
    </lineage>
</organism>
<evidence type="ECO:0000313" key="3">
    <source>
        <dbReference type="Proteomes" id="UP000824504"/>
    </source>
</evidence>
<reference evidence="2 3" key="1">
    <citation type="submission" date="2021-07" db="EMBL/GenBank/DDBJ databases">
        <title>complete genome sequencing of Tessaracoccus sp.J1M15.</title>
        <authorList>
            <person name="Bae J.-W."/>
            <person name="Kim D.-y."/>
        </authorList>
    </citation>
    <scope>NUCLEOTIDE SEQUENCE [LARGE SCALE GENOMIC DNA]</scope>
    <source>
        <strain evidence="2 3">J1M15</strain>
    </source>
</reference>
<accession>A0ABX8SL61</accession>
<gene>
    <name evidence="2" type="ORF">KDB89_13570</name>
</gene>
<evidence type="ECO:0000313" key="2">
    <source>
        <dbReference type="EMBL" id="QXT62743.1"/>
    </source>
</evidence>
<sequence>MDTTAAPATSWTSASSQGPLHCARGCTRPDRHLSACPDTDTCPGCEPRLTEVGHLCRRCHTRLERYLGDDTSCESIAGAARWLADNLGQHLRSPRGGRGAGDSIDRLVSVADAMSGLQIALVELAEDYLQRHVDDTTPAAVAARLRPWATALAAWEPISGTLDHLDDLMHEAHAVAPWRGRDPHRSEEAAAALYLAPAESTEEICTRFAIAPQRLWKARQRNKLTPFDPHAKPLSWRPWDVFAYLHPDDARRYEAILARPQTDVVWTSESAPATV</sequence>
<evidence type="ECO:0008006" key="4">
    <source>
        <dbReference type="Google" id="ProtNLM"/>
    </source>
</evidence>
<dbReference type="Proteomes" id="UP000824504">
    <property type="component" value="Chromosome"/>
</dbReference>
<dbReference type="EMBL" id="CP079216">
    <property type="protein sequence ID" value="QXT62743.1"/>
    <property type="molecule type" value="Genomic_DNA"/>
</dbReference>